<dbReference type="GO" id="GO:0000166">
    <property type="term" value="F:nucleotide binding"/>
    <property type="evidence" value="ECO:0007669"/>
    <property type="project" value="InterPro"/>
</dbReference>
<gene>
    <name evidence="2" type="ORF">AB5J49_19275</name>
</gene>
<accession>A0AB39QCG9</accession>
<dbReference type="Gene3D" id="1.10.287.40">
    <property type="entry name" value="Serine-tRNA synthetase, tRNA binding domain"/>
    <property type="match status" value="1"/>
</dbReference>
<dbReference type="EMBL" id="CP163439">
    <property type="protein sequence ID" value="XDQ40486.1"/>
    <property type="molecule type" value="Genomic_DNA"/>
</dbReference>
<dbReference type="InterPro" id="IPR015866">
    <property type="entry name" value="Ser-tRNA-synth_1_N"/>
</dbReference>
<feature type="domain" description="Serine-tRNA synthetase type1 N-terminal" evidence="1">
    <location>
        <begin position="1"/>
        <end position="52"/>
    </location>
</feature>
<evidence type="ECO:0000313" key="2">
    <source>
        <dbReference type="EMBL" id="XDQ40486.1"/>
    </source>
</evidence>
<proteinExistence type="predicted"/>
<sequence length="63" mass="7255">MLDVTLIRNHPDQVREGLRKRAVDADIPAFLTLDAAFREARTAVERLRGERRADLGRDRRTTP</sequence>
<protein>
    <recommendedName>
        <fullName evidence="1">Serine-tRNA synthetase type1 N-terminal domain-containing protein</fullName>
    </recommendedName>
</protein>
<reference evidence="2" key="1">
    <citation type="submission" date="2024-07" db="EMBL/GenBank/DDBJ databases">
        <authorList>
            <person name="Yu S.T."/>
        </authorList>
    </citation>
    <scope>NUCLEOTIDE SEQUENCE</scope>
    <source>
        <strain evidence="2">R28</strain>
    </source>
</reference>
<organism evidence="2">
    <name type="scientific">Streptomyces sp. R28</name>
    <dbReference type="NCBI Taxonomy" id="3238628"/>
    <lineage>
        <taxon>Bacteria</taxon>
        <taxon>Bacillati</taxon>
        <taxon>Actinomycetota</taxon>
        <taxon>Actinomycetes</taxon>
        <taxon>Kitasatosporales</taxon>
        <taxon>Streptomycetaceae</taxon>
        <taxon>Streptomyces</taxon>
    </lineage>
</organism>
<dbReference type="RefSeq" id="WP_369175194.1">
    <property type="nucleotide sequence ID" value="NZ_CP163439.1"/>
</dbReference>
<dbReference type="SUPFAM" id="SSF46589">
    <property type="entry name" value="tRNA-binding arm"/>
    <property type="match status" value="1"/>
</dbReference>
<dbReference type="InterPro" id="IPR010978">
    <property type="entry name" value="tRNA-bd_arm"/>
</dbReference>
<dbReference type="InterPro" id="IPR042103">
    <property type="entry name" value="SerRS_1_N_sf"/>
</dbReference>
<dbReference type="Pfam" id="PF02403">
    <property type="entry name" value="Seryl_tRNA_N"/>
    <property type="match status" value="1"/>
</dbReference>
<name>A0AB39QCG9_9ACTN</name>
<evidence type="ECO:0000259" key="1">
    <source>
        <dbReference type="Pfam" id="PF02403"/>
    </source>
</evidence>
<dbReference type="AlphaFoldDB" id="A0AB39QCG9"/>